<gene>
    <name evidence="1" type="ORF">GRI36_10905</name>
</gene>
<evidence type="ECO:0000313" key="1">
    <source>
        <dbReference type="EMBL" id="MXO57388.1"/>
    </source>
</evidence>
<dbReference type="Proteomes" id="UP000468943">
    <property type="component" value="Unassembled WGS sequence"/>
</dbReference>
<name>A0A6I4SPS1_9SPHN</name>
<evidence type="ECO:0000313" key="2">
    <source>
        <dbReference type="Proteomes" id="UP000468943"/>
    </source>
</evidence>
<sequence>MRKHLGRIIDLLASGKVHQRGYTRLGYDNLVISAKEEVTGSLPTRIGQNLVLIIA</sequence>
<dbReference type="EMBL" id="WTYS01000001">
    <property type="protein sequence ID" value="MXO57388.1"/>
    <property type="molecule type" value="Genomic_DNA"/>
</dbReference>
<accession>A0A6I4SPS1</accession>
<comment type="caution">
    <text evidence="1">The sequence shown here is derived from an EMBL/GenBank/DDBJ whole genome shotgun (WGS) entry which is preliminary data.</text>
</comment>
<dbReference type="RefSeq" id="WP_160598483.1">
    <property type="nucleotide sequence ID" value="NZ_WTYS01000001.1"/>
</dbReference>
<reference evidence="1 2" key="1">
    <citation type="submission" date="2019-12" db="EMBL/GenBank/DDBJ databases">
        <title>Genomic-based taxomic classification of the family Erythrobacteraceae.</title>
        <authorList>
            <person name="Xu L."/>
        </authorList>
    </citation>
    <scope>NUCLEOTIDE SEQUENCE [LARGE SCALE GENOMIC DNA]</scope>
    <source>
        <strain evidence="1 2">JCM 17802</strain>
    </source>
</reference>
<organism evidence="1 2">
    <name type="scientific">Pontixanthobacter gangjinensis</name>
    <dbReference type="NCBI Taxonomy" id="1028742"/>
    <lineage>
        <taxon>Bacteria</taxon>
        <taxon>Pseudomonadati</taxon>
        <taxon>Pseudomonadota</taxon>
        <taxon>Alphaproteobacteria</taxon>
        <taxon>Sphingomonadales</taxon>
        <taxon>Erythrobacteraceae</taxon>
        <taxon>Pontixanthobacter</taxon>
    </lineage>
</organism>
<protein>
    <submittedName>
        <fullName evidence="1">Uncharacterized protein</fullName>
    </submittedName>
</protein>
<keyword evidence="2" id="KW-1185">Reference proteome</keyword>
<proteinExistence type="predicted"/>
<dbReference type="AlphaFoldDB" id="A0A6I4SPS1"/>